<dbReference type="InterPro" id="IPR058245">
    <property type="entry name" value="NreC/VraR/RcsB-like_REC"/>
</dbReference>
<evidence type="ECO:0000256" key="2">
    <source>
        <dbReference type="ARBA" id="ARBA00023015"/>
    </source>
</evidence>
<protein>
    <submittedName>
        <fullName evidence="8">Response regulator</fullName>
    </submittedName>
</protein>
<dbReference type="Pfam" id="PF00196">
    <property type="entry name" value="GerE"/>
    <property type="match status" value="1"/>
</dbReference>
<dbReference type="PRINTS" id="PR00038">
    <property type="entry name" value="HTHLUXR"/>
</dbReference>
<dbReference type="EMBL" id="JBHSXS010000006">
    <property type="protein sequence ID" value="MFC6880940.1"/>
    <property type="molecule type" value="Genomic_DNA"/>
</dbReference>
<dbReference type="InterPro" id="IPR001789">
    <property type="entry name" value="Sig_transdc_resp-reg_receiver"/>
</dbReference>
<dbReference type="SUPFAM" id="SSF46894">
    <property type="entry name" value="C-terminal effector domain of the bipartite response regulators"/>
    <property type="match status" value="1"/>
</dbReference>
<keyword evidence="2" id="KW-0805">Transcription regulation</keyword>
<evidence type="ECO:0000259" key="6">
    <source>
        <dbReference type="PROSITE" id="PS50043"/>
    </source>
</evidence>
<dbReference type="SMART" id="SM00421">
    <property type="entry name" value="HTH_LUXR"/>
    <property type="match status" value="1"/>
</dbReference>
<accession>A0ABW2CKK3</accession>
<evidence type="ECO:0000256" key="1">
    <source>
        <dbReference type="ARBA" id="ARBA00022553"/>
    </source>
</evidence>
<keyword evidence="4" id="KW-0804">Transcription</keyword>
<evidence type="ECO:0000259" key="7">
    <source>
        <dbReference type="PROSITE" id="PS50110"/>
    </source>
</evidence>
<dbReference type="Proteomes" id="UP001596380">
    <property type="component" value="Unassembled WGS sequence"/>
</dbReference>
<organism evidence="8 9">
    <name type="scientific">Actinomadura yumaensis</name>
    <dbReference type="NCBI Taxonomy" id="111807"/>
    <lineage>
        <taxon>Bacteria</taxon>
        <taxon>Bacillati</taxon>
        <taxon>Actinomycetota</taxon>
        <taxon>Actinomycetes</taxon>
        <taxon>Streptosporangiales</taxon>
        <taxon>Thermomonosporaceae</taxon>
        <taxon>Actinomadura</taxon>
    </lineage>
</organism>
<name>A0ABW2CKK3_9ACTN</name>
<dbReference type="SUPFAM" id="SSF52172">
    <property type="entry name" value="CheY-like"/>
    <property type="match status" value="1"/>
</dbReference>
<feature type="domain" description="HTH luxR-type" evidence="6">
    <location>
        <begin position="144"/>
        <end position="215"/>
    </location>
</feature>
<keyword evidence="3" id="KW-0238">DNA-binding</keyword>
<dbReference type="CDD" id="cd17535">
    <property type="entry name" value="REC_NarL-like"/>
    <property type="match status" value="1"/>
</dbReference>
<dbReference type="InterPro" id="IPR039420">
    <property type="entry name" value="WalR-like"/>
</dbReference>
<dbReference type="Gene3D" id="3.40.50.2300">
    <property type="match status" value="1"/>
</dbReference>
<dbReference type="InterPro" id="IPR016032">
    <property type="entry name" value="Sig_transdc_resp-reg_C-effctor"/>
</dbReference>
<sequence>MRVVIAEDSVLLRTGLERMLAGDGIEVAASVGDGEALLEAVRATRPDLALVDVRMPPSHTDEGLRAAVRIRAELPATAILVLSQYVEEHHAVNLVAGDARGIGYLIKDRVAYVEEFLEAVRAVAAGGTRLDPQVVAQLLNRRRQGGPLSALSPREREVLALMAEGRSNAAIRAELGIGTRAVEKHVTAIFAKLRLPDSEADHRRVLAVMTYLRHR</sequence>
<feature type="domain" description="Response regulatory" evidence="7">
    <location>
        <begin position="2"/>
        <end position="122"/>
    </location>
</feature>
<dbReference type="Pfam" id="PF00072">
    <property type="entry name" value="Response_reg"/>
    <property type="match status" value="1"/>
</dbReference>
<evidence type="ECO:0000313" key="9">
    <source>
        <dbReference type="Proteomes" id="UP001596380"/>
    </source>
</evidence>
<dbReference type="InterPro" id="IPR000792">
    <property type="entry name" value="Tscrpt_reg_LuxR_C"/>
</dbReference>
<dbReference type="PANTHER" id="PTHR43214:SF24">
    <property type="entry name" value="TRANSCRIPTIONAL REGULATORY PROTEIN NARL-RELATED"/>
    <property type="match status" value="1"/>
</dbReference>
<dbReference type="PANTHER" id="PTHR43214">
    <property type="entry name" value="TWO-COMPONENT RESPONSE REGULATOR"/>
    <property type="match status" value="1"/>
</dbReference>
<evidence type="ECO:0000313" key="8">
    <source>
        <dbReference type="EMBL" id="MFC6880940.1"/>
    </source>
</evidence>
<keyword evidence="9" id="KW-1185">Reference proteome</keyword>
<dbReference type="InterPro" id="IPR011006">
    <property type="entry name" value="CheY-like_superfamily"/>
</dbReference>
<evidence type="ECO:0000256" key="5">
    <source>
        <dbReference type="PROSITE-ProRule" id="PRU00169"/>
    </source>
</evidence>
<dbReference type="RefSeq" id="WP_160826403.1">
    <property type="nucleotide sequence ID" value="NZ_JBHSXE010000001.1"/>
</dbReference>
<evidence type="ECO:0000256" key="4">
    <source>
        <dbReference type="ARBA" id="ARBA00023163"/>
    </source>
</evidence>
<dbReference type="PROSITE" id="PS50110">
    <property type="entry name" value="RESPONSE_REGULATORY"/>
    <property type="match status" value="1"/>
</dbReference>
<evidence type="ECO:0000256" key="3">
    <source>
        <dbReference type="ARBA" id="ARBA00023125"/>
    </source>
</evidence>
<feature type="modified residue" description="4-aspartylphosphate" evidence="5">
    <location>
        <position position="52"/>
    </location>
</feature>
<gene>
    <name evidence="8" type="ORF">ACFQKB_14320</name>
</gene>
<dbReference type="SMART" id="SM00448">
    <property type="entry name" value="REC"/>
    <property type="match status" value="1"/>
</dbReference>
<comment type="caution">
    <text evidence="8">The sequence shown here is derived from an EMBL/GenBank/DDBJ whole genome shotgun (WGS) entry which is preliminary data.</text>
</comment>
<dbReference type="CDD" id="cd06170">
    <property type="entry name" value="LuxR_C_like"/>
    <property type="match status" value="1"/>
</dbReference>
<reference evidence="9" key="1">
    <citation type="journal article" date="2019" name="Int. J. Syst. Evol. Microbiol.">
        <title>The Global Catalogue of Microorganisms (GCM) 10K type strain sequencing project: providing services to taxonomists for standard genome sequencing and annotation.</title>
        <authorList>
            <consortium name="The Broad Institute Genomics Platform"/>
            <consortium name="The Broad Institute Genome Sequencing Center for Infectious Disease"/>
            <person name="Wu L."/>
            <person name="Ma J."/>
        </authorList>
    </citation>
    <scope>NUCLEOTIDE SEQUENCE [LARGE SCALE GENOMIC DNA]</scope>
    <source>
        <strain evidence="9">JCM 3369</strain>
    </source>
</reference>
<keyword evidence="1 5" id="KW-0597">Phosphoprotein</keyword>
<proteinExistence type="predicted"/>
<dbReference type="PROSITE" id="PS50043">
    <property type="entry name" value="HTH_LUXR_2"/>
    <property type="match status" value="1"/>
</dbReference>